<dbReference type="CDD" id="cd06261">
    <property type="entry name" value="TM_PBP2"/>
    <property type="match status" value="1"/>
</dbReference>
<sequence length="299" mass="33124">MQLQTNSLAKRRAASTRNAAIIFLVPAFLFLIIYIAYPIVYSFNLSCYNWNGFASNKVFVGLNNWKELIADQIFRKAFLNNIVIMILSIAVQLPIGLALATFLDFGGKKFNIFKVIWFIPMLMSSVAIGYLFKYALDANSGIVSGISKLLGGHSVDLLGNPKTALLTITIAICWQFIPFYMVYFLAAYSGIPSDLYEAAIIDGAKKSQYFWKIALPLMKPAIKSAIVLSMVGSLKYFDLIYVMTGGGPGNASELMATYMYKNAFLSQRMGYGSAIASGMFILITIISLITIKTLNRKED</sequence>
<dbReference type="PROSITE" id="PS50928">
    <property type="entry name" value="ABC_TM1"/>
    <property type="match status" value="1"/>
</dbReference>
<dbReference type="RefSeq" id="WP_041900230.1">
    <property type="nucleotide sequence ID" value="NZ_BKAK01000052.1"/>
</dbReference>
<dbReference type="PANTHER" id="PTHR30193">
    <property type="entry name" value="ABC TRANSPORTER PERMEASE PROTEIN"/>
    <property type="match status" value="1"/>
</dbReference>
<comment type="similarity">
    <text evidence="7">Belongs to the binding-protein-dependent transport system permease family.</text>
</comment>
<evidence type="ECO:0000313" key="8">
    <source>
        <dbReference type="EMBL" id="AJH01742.1"/>
    </source>
</evidence>
<keyword evidence="4 7" id="KW-0812">Transmembrane</keyword>
<gene>
    <name evidence="8" type="ORF">LF65_05217</name>
</gene>
<keyword evidence="2 7" id="KW-0813">Transport</keyword>
<evidence type="ECO:0000256" key="3">
    <source>
        <dbReference type="ARBA" id="ARBA00022475"/>
    </source>
</evidence>
<proteinExistence type="inferred from homology"/>
<feature type="transmembrane region" description="Helical" evidence="7">
    <location>
        <begin position="115"/>
        <end position="132"/>
    </location>
</feature>
<keyword evidence="5 7" id="KW-1133">Transmembrane helix</keyword>
<evidence type="ECO:0000256" key="6">
    <source>
        <dbReference type="ARBA" id="ARBA00023136"/>
    </source>
</evidence>
<dbReference type="SUPFAM" id="SSF161098">
    <property type="entry name" value="MetI-like"/>
    <property type="match status" value="1"/>
</dbReference>
<keyword evidence="6 7" id="KW-0472">Membrane</keyword>
<dbReference type="Pfam" id="PF00528">
    <property type="entry name" value="BPD_transp_1"/>
    <property type="match status" value="1"/>
</dbReference>
<feature type="transmembrane region" description="Helical" evidence="7">
    <location>
        <begin position="164"/>
        <end position="188"/>
    </location>
</feature>
<dbReference type="KEGG" id="cbei:LF65_05217"/>
<reference evidence="9" key="1">
    <citation type="submission" date="2014-12" db="EMBL/GenBank/DDBJ databases">
        <title>Genome sequence of Clostridium beijerinckii strain 59B.</title>
        <authorList>
            <person name="Little G.T."/>
            <person name="Minton N.P."/>
        </authorList>
    </citation>
    <scope>NUCLEOTIDE SEQUENCE [LARGE SCALE GENOMIC DNA]</scope>
    <source>
        <strain evidence="9">59B</strain>
    </source>
</reference>
<dbReference type="STRING" id="1520.LF65_05217"/>
<dbReference type="Proteomes" id="UP000031866">
    <property type="component" value="Chromosome"/>
</dbReference>
<dbReference type="EMBL" id="CP010086">
    <property type="protein sequence ID" value="AJH01742.1"/>
    <property type="molecule type" value="Genomic_DNA"/>
</dbReference>
<feature type="transmembrane region" description="Helical" evidence="7">
    <location>
        <begin position="269"/>
        <end position="291"/>
    </location>
</feature>
<dbReference type="PANTHER" id="PTHR30193:SF37">
    <property type="entry name" value="INNER MEMBRANE ABC TRANSPORTER PERMEASE PROTEIN YCJO"/>
    <property type="match status" value="1"/>
</dbReference>
<dbReference type="GO" id="GO:0005886">
    <property type="term" value="C:plasma membrane"/>
    <property type="evidence" value="ECO:0007669"/>
    <property type="project" value="UniProtKB-SubCell"/>
</dbReference>
<feature type="transmembrane region" description="Helical" evidence="7">
    <location>
        <begin position="82"/>
        <end position="103"/>
    </location>
</feature>
<organism evidence="8 9">
    <name type="scientific">Clostridium beijerinckii</name>
    <name type="common">Clostridium MP</name>
    <dbReference type="NCBI Taxonomy" id="1520"/>
    <lineage>
        <taxon>Bacteria</taxon>
        <taxon>Bacillati</taxon>
        <taxon>Bacillota</taxon>
        <taxon>Clostridia</taxon>
        <taxon>Eubacteriales</taxon>
        <taxon>Clostridiaceae</taxon>
        <taxon>Clostridium</taxon>
    </lineage>
</organism>
<feature type="transmembrane region" description="Helical" evidence="7">
    <location>
        <begin position="20"/>
        <end position="40"/>
    </location>
</feature>
<dbReference type="OrthoDB" id="42781at2"/>
<dbReference type="GeneID" id="66347537"/>
<dbReference type="AlphaFoldDB" id="A0A0B5QU46"/>
<evidence type="ECO:0000256" key="7">
    <source>
        <dbReference type="RuleBase" id="RU363032"/>
    </source>
</evidence>
<evidence type="ECO:0000256" key="4">
    <source>
        <dbReference type="ARBA" id="ARBA00022692"/>
    </source>
</evidence>
<dbReference type="InterPro" id="IPR035906">
    <property type="entry name" value="MetI-like_sf"/>
</dbReference>
<dbReference type="InterPro" id="IPR051393">
    <property type="entry name" value="ABC_transporter_permease"/>
</dbReference>
<evidence type="ECO:0000256" key="2">
    <source>
        <dbReference type="ARBA" id="ARBA00022448"/>
    </source>
</evidence>
<dbReference type="Gene3D" id="1.10.3720.10">
    <property type="entry name" value="MetI-like"/>
    <property type="match status" value="1"/>
</dbReference>
<dbReference type="GO" id="GO:0055085">
    <property type="term" value="P:transmembrane transport"/>
    <property type="evidence" value="ECO:0007669"/>
    <property type="project" value="InterPro"/>
</dbReference>
<evidence type="ECO:0000256" key="1">
    <source>
        <dbReference type="ARBA" id="ARBA00004651"/>
    </source>
</evidence>
<name>A0A0B5QU46_CLOBE</name>
<evidence type="ECO:0000313" key="9">
    <source>
        <dbReference type="Proteomes" id="UP000031866"/>
    </source>
</evidence>
<comment type="subcellular location">
    <subcellularLocation>
        <location evidence="1 7">Cell membrane</location>
        <topology evidence="1 7">Multi-pass membrane protein</topology>
    </subcellularLocation>
</comment>
<evidence type="ECO:0000256" key="5">
    <source>
        <dbReference type="ARBA" id="ARBA00022989"/>
    </source>
</evidence>
<dbReference type="InterPro" id="IPR000515">
    <property type="entry name" value="MetI-like"/>
</dbReference>
<accession>A0A0B5QU46</accession>
<protein>
    <submittedName>
        <fullName evidence="8">ABC transporter permease</fullName>
    </submittedName>
</protein>
<keyword evidence="3" id="KW-1003">Cell membrane</keyword>
<dbReference type="SUPFAM" id="SSF160964">
    <property type="entry name" value="MalF N-terminal region-like"/>
    <property type="match status" value="1"/>
</dbReference>